<accession>A0A8H5LMP1</accession>
<reference evidence="2 3" key="1">
    <citation type="journal article" date="2020" name="ISME J.">
        <title>Uncovering the hidden diversity of litter-decomposition mechanisms in mushroom-forming fungi.</title>
        <authorList>
            <person name="Floudas D."/>
            <person name="Bentzer J."/>
            <person name="Ahren D."/>
            <person name="Johansson T."/>
            <person name="Persson P."/>
            <person name="Tunlid A."/>
        </authorList>
    </citation>
    <scope>NUCLEOTIDE SEQUENCE [LARGE SCALE GENOMIC DNA]</scope>
    <source>
        <strain evidence="2 3">CBS 406.79</strain>
    </source>
</reference>
<organism evidence="2 3">
    <name type="scientific">Collybiopsis confluens</name>
    <dbReference type="NCBI Taxonomy" id="2823264"/>
    <lineage>
        <taxon>Eukaryota</taxon>
        <taxon>Fungi</taxon>
        <taxon>Dikarya</taxon>
        <taxon>Basidiomycota</taxon>
        <taxon>Agaricomycotina</taxon>
        <taxon>Agaricomycetes</taxon>
        <taxon>Agaricomycetidae</taxon>
        <taxon>Agaricales</taxon>
        <taxon>Marasmiineae</taxon>
        <taxon>Omphalotaceae</taxon>
        <taxon>Collybiopsis</taxon>
    </lineage>
</organism>
<protein>
    <submittedName>
        <fullName evidence="2">Uncharacterized protein</fullName>
    </submittedName>
</protein>
<keyword evidence="1" id="KW-1133">Transmembrane helix</keyword>
<dbReference type="AlphaFoldDB" id="A0A8H5LMP1"/>
<keyword evidence="1" id="KW-0472">Membrane</keyword>
<keyword evidence="1" id="KW-0812">Transmembrane</keyword>
<dbReference type="Proteomes" id="UP000518752">
    <property type="component" value="Unassembled WGS sequence"/>
</dbReference>
<feature type="transmembrane region" description="Helical" evidence="1">
    <location>
        <begin position="34"/>
        <end position="54"/>
    </location>
</feature>
<keyword evidence="3" id="KW-1185">Reference proteome</keyword>
<dbReference type="OrthoDB" id="3259206at2759"/>
<proteinExistence type="predicted"/>
<feature type="transmembrane region" description="Helical" evidence="1">
    <location>
        <begin position="111"/>
        <end position="129"/>
    </location>
</feature>
<name>A0A8H5LMP1_9AGAR</name>
<evidence type="ECO:0000256" key="1">
    <source>
        <dbReference type="SAM" id="Phobius"/>
    </source>
</evidence>
<feature type="transmembrane region" description="Helical" evidence="1">
    <location>
        <begin position="75"/>
        <end position="96"/>
    </location>
</feature>
<gene>
    <name evidence="2" type="ORF">D9757_013834</name>
</gene>
<comment type="caution">
    <text evidence="2">The sequence shown here is derived from an EMBL/GenBank/DDBJ whole genome shotgun (WGS) entry which is preliminary data.</text>
</comment>
<dbReference type="EMBL" id="JAACJN010000195">
    <property type="protein sequence ID" value="KAF5362826.1"/>
    <property type="molecule type" value="Genomic_DNA"/>
</dbReference>
<evidence type="ECO:0000313" key="2">
    <source>
        <dbReference type="EMBL" id="KAF5362826.1"/>
    </source>
</evidence>
<sequence length="182" mass="20412">MQARSLCVNIADVIKEDVDPSGQTHSLPSDTASVWMSLGVNILATSLVAVKMIQHRMTVKGLKSSYKRKRTSVERLLLFFVESGSFFCGLQLLFAIFDTLNLDETSTTDSYVQITALILYSLFNGLTVCRSHRRDRVGCELKRYLSSVLYPISVIIMVNLDRSVIEESVHRPHIAADTNQIL</sequence>
<evidence type="ECO:0000313" key="3">
    <source>
        <dbReference type="Proteomes" id="UP000518752"/>
    </source>
</evidence>